<feature type="domain" description="Apple" evidence="3">
    <location>
        <begin position="142"/>
        <end position="223"/>
    </location>
</feature>
<dbReference type="PROSITE" id="PS50948">
    <property type="entry name" value="PAN"/>
    <property type="match status" value="2"/>
</dbReference>
<protein>
    <recommendedName>
        <fullName evidence="3">Apple domain-containing protein</fullName>
    </recommendedName>
</protein>
<dbReference type="EMBL" id="UYRX01001900">
    <property type="protein sequence ID" value="VDM92362.1"/>
    <property type="molecule type" value="Genomic_DNA"/>
</dbReference>
<dbReference type="PROSITE" id="PS50092">
    <property type="entry name" value="TSP1"/>
    <property type="match status" value="1"/>
</dbReference>
<feature type="compositionally biased region" description="Low complexity" evidence="1">
    <location>
        <begin position="266"/>
        <end position="278"/>
    </location>
</feature>
<feature type="domain" description="Apple" evidence="3">
    <location>
        <begin position="46"/>
        <end position="134"/>
    </location>
</feature>
<organism evidence="4 5">
    <name type="scientific">Litomosoides sigmodontis</name>
    <name type="common">Filarial nematode worm</name>
    <dbReference type="NCBI Taxonomy" id="42156"/>
    <lineage>
        <taxon>Eukaryota</taxon>
        <taxon>Metazoa</taxon>
        <taxon>Ecdysozoa</taxon>
        <taxon>Nematoda</taxon>
        <taxon>Chromadorea</taxon>
        <taxon>Rhabditida</taxon>
        <taxon>Spirurina</taxon>
        <taxon>Spiruromorpha</taxon>
        <taxon>Filarioidea</taxon>
        <taxon>Onchocercidae</taxon>
        <taxon>Litomosoides</taxon>
    </lineage>
</organism>
<feature type="compositionally biased region" description="Basic and acidic residues" evidence="1">
    <location>
        <begin position="280"/>
        <end position="292"/>
    </location>
</feature>
<dbReference type="Proteomes" id="UP000277928">
    <property type="component" value="Unassembled WGS sequence"/>
</dbReference>
<feature type="chain" id="PRO_5018126344" description="Apple domain-containing protein" evidence="2">
    <location>
        <begin position="25"/>
        <end position="597"/>
    </location>
</feature>
<feature type="compositionally biased region" description="Basic and acidic residues" evidence="1">
    <location>
        <begin position="256"/>
        <end position="265"/>
    </location>
</feature>
<name>A0A3P7K4H3_LITSI</name>
<dbReference type="InterPro" id="IPR036383">
    <property type="entry name" value="TSP1_rpt_sf"/>
</dbReference>
<dbReference type="GO" id="GO:0009653">
    <property type="term" value="P:anatomical structure morphogenesis"/>
    <property type="evidence" value="ECO:0007669"/>
    <property type="project" value="TreeGrafter"/>
</dbReference>
<evidence type="ECO:0000256" key="2">
    <source>
        <dbReference type="SAM" id="SignalP"/>
    </source>
</evidence>
<dbReference type="InterPro" id="IPR000884">
    <property type="entry name" value="TSP1_rpt"/>
</dbReference>
<accession>A0A3P7K4H3</accession>
<dbReference type="SUPFAM" id="SSF57414">
    <property type="entry name" value="Hairpin loop containing domain-like"/>
    <property type="match status" value="2"/>
</dbReference>
<reference evidence="4 5" key="1">
    <citation type="submission" date="2018-08" db="EMBL/GenBank/DDBJ databases">
        <authorList>
            <person name="Laetsch R D."/>
            <person name="Stevens L."/>
            <person name="Kumar S."/>
            <person name="Blaxter L. M."/>
        </authorList>
    </citation>
    <scope>NUCLEOTIDE SEQUENCE [LARGE SCALE GENOMIC DNA]</scope>
</reference>
<keyword evidence="2" id="KW-0732">Signal</keyword>
<dbReference type="OrthoDB" id="5867217at2759"/>
<dbReference type="Pfam" id="PF00024">
    <property type="entry name" value="PAN_1"/>
    <property type="match status" value="2"/>
</dbReference>
<feature type="signal peptide" evidence="2">
    <location>
        <begin position="1"/>
        <end position="24"/>
    </location>
</feature>
<proteinExistence type="predicted"/>
<keyword evidence="5" id="KW-1185">Reference proteome</keyword>
<evidence type="ECO:0000259" key="3">
    <source>
        <dbReference type="PROSITE" id="PS50948"/>
    </source>
</evidence>
<dbReference type="PANTHER" id="PTHR47327:SF4">
    <property type="entry name" value="APPLE DOMAIN-CONTAINING PROTEIN-RELATED"/>
    <property type="match status" value="1"/>
</dbReference>
<gene>
    <name evidence="4" type="ORF">NLS_LOCUS9759</name>
</gene>
<evidence type="ECO:0000256" key="1">
    <source>
        <dbReference type="SAM" id="MobiDB-lite"/>
    </source>
</evidence>
<feature type="region of interest" description="Disordered" evidence="1">
    <location>
        <begin position="238"/>
        <end position="347"/>
    </location>
</feature>
<dbReference type="SMART" id="SM00473">
    <property type="entry name" value="PAN_AP"/>
    <property type="match status" value="2"/>
</dbReference>
<feature type="compositionally biased region" description="Basic and acidic residues" evidence="1">
    <location>
        <begin position="313"/>
        <end position="322"/>
    </location>
</feature>
<dbReference type="Gene3D" id="3.50.4.10">
    <property type="entry name" value="Hepatocyte Growth Factor"/>
    <property type="match status" value="2"/>
</dbReference>
<dbReference type="SUPFAM" id="SSF82895">
    <property type="entry name" value="TSP-1 type 1 repeat"/>
    <property type="match status" value="1"/>
</dbReference>
<feature type="compositionally biased region" description="Polar residues" evidence="1">
    <location>
        <begin position="293"/>
        <end position="312"/>
    </location>
</feature>
<evidence type="ECO:0000313" key="5">
    <source>
        <dbReference type="Proteomes" id="UP000277928"/>
    </source>
</evidence>
<dbReference type="STRING" id="42156.A0A3P7K4H3"/>
<dbReference type="PANTHER" id="PTHR47327">
    <property type="entry name" value="FI18240P1-RELATED"/>
    <property type="match status" value="1"/>
</dbReference>
<dbReference type="InterPro" id="IPR003609">
    <property type="entry name" value="Pan_app"/>
</dbReference>
<dbReference type="CDD" id="cd01099">
    <property type="entry name" value="PAN_AP_HGF"/>
    <property type="match status" value="1"/>
</dbReference>
<dbReference type="InterPro" id="IPR052774">
    <property type="entry name" value="Celegans_DevNeuronal_Protein"/>
</dbReference>
<sequence length="597" mass="67392">MWRFNVFGYISFAVVFLSLNSSHADETVERSENVQQSSSFPVAVFCENRLTAFTVSDNTRFVSSSSLVYEDVTEEICLKMCSSNRDNRGRRILCASTVYDHATFVCTIFRSTSYPEGDLKTMVAPGQRLFEKFCLKDAQSECAESRFLKVDQAVIIGYAKNVSIVRSIEECMEQCFAEHFQCKSVMYFYTEGECITNTESAMTQPTSFAREESDKVIYIQNGCPAILARQRQLEKITTADHQHSEQSLEQPPSSAEEEHIKHLNVETETISSATTTAEGDSSKTKKEGEEIRNTASSIIANSSVENTSNKQNDLNHRAENKIKKSSAPDSRKLASIEQSPAASATEEMPGVLELNLKKLTTNSSTVSFSFNKRLKSLKQTKLQQMKEKLTSEGNEENHIRKNLPLEVRPSPLQVESQQIEKTSSPAKRLKITTLNEFKDEDHFSQWSNWSPCRRSGEKRIRRRKCYNLQKCVGSLMEVKKCPNTIQGDPEIRAIPDDHGIRTTVGMERLLLSVPRERLNLTSKADVKTGIQVGIASQLQKSYSDKESMEKANKNIWSAWRGVCQVNIIFSVNLDSLASHDTVESLTQCHEYTSSRKK</sequence>
<dbReference type="AlphaFoldDB" id="A0A3P7K4H3"/>
<evidence type="ECO:0000313" key="4">
    <source>
        <dbReference type="EMBL" id="VDM92362.1"/>
    </source>
</evidence>
<dbReference type="OMA" id="KVIYFQN"/>